<gene>
    <name evidence="3" type="ORF">THAOC_06505</name>
</gene>
<dbReference type="PANTHER" id="PTHR15271:SF4">
    <property type="entry name" value="CHROMATIN ASSEMBLY FACTOR 1 SUBUNIT B"/>
    <property type="match status" value="1"/>
</dbReference>
<evidence type="ECO:0000256" key="1">
    <source>
        <dbReference type="PROSITE-ProRule" id="PRU00221"/>
    </source>
</evidence>
<sequence length="569" mass="60874">MTPRRRRTYSSSRRGRRTPPAPGRSTPGSSTSPRSPGARGGCTVNAVSFGPGGDRLVAAGDNGTLICRNSTEDIMDVSFSPSDPDRFVAGSIDKTFAVWELRDGEWSCVSSQRDHVNYVQGVAYDPRGVYLASMGSDRTVRVYSRRAPKGGTLREEAEGYRIVRDGEKEQEGKEGEETSAADRHEILQRRVVPDTLASSKFDLQKQVRTIKFLEGAKQPSSTSSSDGNDDEGEGNEGTPAKQDAPPARRHNLFADEITLGSFFRRLSFTSDGAFLVVPAGQWHGSPGDPNAAPSSPTGVDERLSGGSFATYLFARHRYETPYKVLAGLEKPSVCVRPNPVLFELPEGGKGGGERRRPASPTGRSSPSSPPTRSSFTTPTTPRPSRADGRTLFVTSTDGYVSVLSFADGELGTVRGVPDARVVRRDGVGEKRAGEERAGEAAARPTAMAVRKKPKVPQPAAPSSADGEVVRPVNTLVAKRKPAAQPPTASSRTDEVSRSTQPPAVNTLVAKKKPKKPSQPAAPDAPAESSARKVKFSPFAEVKEIEPARRTPAVNDLSSVARKKKKKGGA</sequence>
<reference evidence="3 4" key="1">
    <citation type="journal article" date="2012" name="Genome Biol.">
        <title>Genome and low-iron response of an oceanic diatom adapted to chronic iron limitation.</title>
        <authorList>
            <person name="Lommer M."/>
            <person name="Specht M."/>
            <person name="Roy A.S."/>
            <person name="Kraemer L."/>
            <person name="Andreson R."/>
            <person name="Gutowska M.A."/>
            <person name="Wolf J."/>
            <person name="Bergner S.V."/>
            <person name="Schilhabel M.B."/>
            <person name="Klostermeier U.C."/>
            <person name="Beiko R.G."/>
            <person name="Rosenstiel P."/>
            <person name="Hippler M."/>
            <person name="Laroche J."/>
        </authorList>
    </citation>
    <scope>NUCLEOTIDE SEQUENCE [LARGE SCALE GENOMIC DNA]</scope>
    <source>
        <strain evidence="3 4">CCMP1005</strain>
    </source>
</reference>
<dbReference type="EMBL" id="AGNL01006490">
    <property type="protein sequence ID" value="EJK72004.1"/>
    <property type="molecule type" value="Genomic_DNA"/>
</dbReference>
<feature type="compositionally biased region" description="Basic residues" evidence="2">
    <location>
        <begin position="1"/>
        <end position="17"/>
    </location>
</feature>
<dbReference type="GO" id="GO:0006335">
    <property type="term" value="P:DNA replication-dependent chromatin assembly"/>
    <property type="evidence" value="ECO:0007669"/>
    <property type="project" value="InterPro"/>
</dbReference>
<feature type="non-terminal residue" evidence="3">
    <location>
        <position position="569"/>
    </location>
</feature>
<feature type="compositionally biased region" description="Low complexity" evidence="2">
    <location>
        <begin position="358"/>
        <end position="383"/>
    </location>
</feature>
<name>K0T4B7_THAOC</name>
<dbReference type="InterPro" id="IPR036322">
    <property type="entry name" value="WD40_repeat_dom_sf"/>
</dbReference>
<feature type="region of interest" description="Disordered" evidence="2">
    <location>
        <begin position="341"/>
        <end position="389"/>
    </location>
</feature>
<feature type="region of interest" description="Disordered" evidence="2">
    <location>
        <begin position="1"/>
        <end position="43"/>
    </location>
</feature>
<feature type="compositionally biased region" description="Basic and acidic residues" evidence="2">
    <location>
        <begin position="427"/>
        <end position="438"/>
    </location>
</feature>
<feature type="compositionally biased region" description="Basic residues" evidence="2">
    <location>
        <begin position="560"/>
        <end position="569"/>
    </location>
</feature>
<feature type="repeat" description="WD" evidence="1">
    <location>
        <begin position="67"/>
        <end position="105"/>
    </location>
</feature>
<dbReference type="GO" id="GO:0005634">
    <property type="term" value="C:nucleus"/>
    <property type="evidence" value="ECO:0007669"/>
    <property type="project" value="TreeGrafter"/>
</dbReference>
<organism evidence="3 4">
    <name type="scientific">Thalassiosira oceanica</name>
    <name type="common">Marine diatom</name>
    <dbReference type="NCBI Taxonomy" id="159749"/>
    <lineage>
        <taxon>Eukaryota</taxon>
        <taxon>Sar</taxon>
        <taxon>Stramenopiles</taxon>
        <taxon>Ochrophyta</taxon>
        <taxon>Bacillariophyta</taxon>
        <taxon>Coscinodiscophyceae</taxon>
        <taxon>Thalassiosirophycidae</taxon>
        <taxon>Thalassiosirales</taxon>
        <taxon>Thalassiosiraceae</taxon>
        <taxon>Thalassiosira</taxon>
    </lineage>
</organism>
<dbReference type="OMA" id="YTNERTI"/>
<feature type="region of interest" description="Disordered" evidence="2">
    <location>
        <begin position="212"/>
        <end position="248"/>
    </location>
</feature>
<accession>K0T4B7</accession>
<dbReference type="SUPFAM" id="SSF50978">
    <property type="entry name" value="WD40 repeat-like"/>
    <property type="match status" value="1"/>
</dbReference>
<dbReference type="AlphaFoldDB" id="K0T4B7"/>
<keyword evidence="1" id="KW-0853">WD repeat</keyword>
<feature type="compositionally biased region" description="Low complexity" evidence="2">
    <location>
        <begin position="23"/>
        <end position="37"/>
    </location>
</feature>
<feature type="compositionally biased region" description="Low complexity" evidence="2">
    <location>
        <begin position="517"/>
        <end position="526"/>
    </location>
</feature>
<evidence type="ECO:0000313" key="3">
    <source>
        <dbReference type="EMBL" id="EJK72004.1"/>
    </source>
</evidence>
<dbReference type="Proteomes" id="UP000266841">
    <property type="component" value="Unassembled WGS sequence"/>
</dbReference>
<dbReference type="PANTHER" id="PTHR15271">
    <property type="entry name" value="CHROMATIN ASSEMBLY FACTOR 1 SUBUNIT B"/>
    <property type="match status" value="1"/>
</dbReference>
<feature type="region of interest" description="Disordered" evidence="2">
    <location>
        <begin position="154"/>
        <end position="185"/>
    </location>
</feature>
<dbReference type="eggNOG" id="KOG1009">
    <property type="taxonomic scope" value="Eukaryota"/>
</dbReference>
<dbReference type="InterPro" id="IPR015943">
    <property type="entry name" value="WD40/YVTN_repeat-like_dom_sf"/>
</dbReference>
<feature type="repeat" description="WD" evidence="1">
    <location>
        <begin position="112"/>
        <end position="144"/>
    </location>
</feature>
<comment type="caution">
    <text evidence="3">The sequence shown here is derived from an EMBL/GenBank/DDBJ whole genome shotgun (WGS) entry which is preliminary data.</text>
</comment>
<dbReference type="InterPro" id="IPR045145">
    <property type="entry name" value="PTHR15271"/>
</dbReference>
<proteinExistence type="predicted"/>
<feature type="region of interest" description="Disordered" evidence="2">
    <location>
        <begin position="427"/>
        <end position="569"/>
    </location>
</feature>
<dbReference type="SMART" id="SM00320">
    <property type="entry name" value="WD40"/>
    <property type="match status" value="2"/>
</dbReference>
<protein>
    <submittedName>
        <fullName evidence="3">Uncharacterized protein</fullName>
    </submittedName>
</protein>
<dbReference type="Pfam" id="PF00400">
    <property type="entry name" value="WD40"/>
    <property type="match status" value="2"/>
</dbReference>
<dbReference type="GO" id="GO:0006334">
    <property type="term" value="P:nucleosome assembly"/>
    <property type="evidence" value="ECO:0007669"/>
    <property type="project" value="TreeGrafter"/>
</dbReference>
<evidence type="ECO:0000313" key="4">
    <source>
        <dbReference type="Proteomes" id="UP000266841"/>
    </source>
</evidence>
<dbReference type="OrthoDB" id="71227at2759"/>
<keyword evidence="4" id="KW-1185">Reference proteome</keyword>
<dbReference type="GO" id="GO:0033186">
    <property type="term" value="C:CAF-1 complex"/>
    <property type="evidence" value="ECO:0007669"/>
    <property type="project" value="TreeGrafter"/>
</dbReference>
<dbReference type="Gene3D" id="2.130.10.10">
    <property type="entry name" value="YVTN repeat-like/Quinoprotein amine dehydrogenase"/>
    <property type="match status" value="1"/>
</dbReference>
<dbReference type="PROSITE" id="PS50082">
    <property type="entry name" value="WD_REPEATS_2"/>
    <property type="match status" value="2"/>
</dbReference>
<dbReference type="InterPro" id="IPR001680">
    <property type="entry name" value="WD40_rpt"/>
</dbReference>
<evidence type="ECO:0000256" key="2">
    <source>
        <dbReference type="SAM" id="MobiDB-lite"/>
    </source>
</evidence>